<gene>
    <name evidence="2" type="ORF">FocTR4_00015962</name>
</gene>
<organism evidence="2 3">
    <name type="scientific">Fusarium oxysporum f. sp. cubense</name>
    <dbReference type="NCBI Taxonomy" id="61366"/>
    <lineage>
        <taxon>Eukaryota</taxon>
        <taxon>Fungi</taxon>
        <taxon>Dikarya</taxon>
        <taxon>Ascomycota</taxon>
        <taxon>Pezizomycotina</taxon>
        <taxon>Sordariomycetes</taxon>
        <taxon>Hypocreomycetidae</taxon>
        <taxon>Hypocreales</taxon>
        <taxon>Nectriaceae</taxon>
        <taxon>Fusarium</taxon>
        <taxon>Fusarium oxysporum species complex</taxon>
    </lineage>
</organism>
<feature type="region of interest" description="Disordered" evidence="1">
    <location>
        <begin position="250"/>
        <end position="280"/>
    </location>
</feature>
<dbReference type="EMBL" id="VMNF01000015">
    <property type="protein sequence ID" value="TXB95611.1"/>
    <property type="molecule type" value="Genomic_DNA"/>
</dbReference>
<dbReference type="Proteomes" id="UP000321331">
    <property type="component" value="Unassembled WGS sequence"/>
</dbReference>
<feature type="region of interest" description="Disordered" evidence="1">
    <location>
        <begin position="116"/>
        <end position="142"/>
    </location>
</feature>
<name>A0A5C6SAQ6_FUSOC</name>
<sequence>MSQPTSVTKPTHTHTIWRQRPLSKMQKLVGLFIPKADIKLLKFVVKYKLYHMDYWDDKLRLTVPLGNKIPEKALADLGALMEIEGLGKYWEFVTQVLTDDPLKLRSPFLTDNASEGLEIDSSDDSSSQSTNHITPTQRQRTTANIMGATTAKKLREWSEWWNEDFRHYYYAKMKNGYLPSLCRFTSKYTGKYEVDFDNVKETLHIILPKDDYYHKDVNAQKAIRRELEAAMTKHMPGYWVKDEARHGERDDQFSKSVEEHYQEQEARVQSEATGGKIRGI</sequence>
<feature type="compositionally biased region" description="Polar residues" evidence="1">
    <location>
        <begin position="130"/>
        <end position="142"/>
    </location>
</feature>
<feature type="compositionally biased region" description="Basic and acidic residues" evidence="1">
    <location>
        <begin position="250"/>
        <end position="268"/>
    </location>
</feature>
<proteinExistence type="predicted"/>
<accession>A0A5C6SAQ6</accession>
<evidence type="ECO:0000313" key="2">
    <source>
        <dbReference type="EMBL" id="TXB95611.1"/>
    </source>
</evidence>
<protein>
    <submittedName>
        <fullName evidence="2">Uncharacterized protein</fullName>
    </submittedName>
</protein>
<reference evidence="2 3" key="1">
    <citation type="submission" date="2019-07" db="EMBL/GenBank/DDBJ databases">
        <title>The First High-Quality Draft Genome Sequence of the Causal Agent of the Current Panama Disease Epidemic.</title>
        <authorList>
            <person name="Warmington R.J."/>
            <person name="Kay W."/>
            <person name="Jeffries A."/>
            <person name="Bebber D."/>
            <person name="Moore K."/>
            <person name="Studholme D.J."/>
        </authorList>
    </citation>
    <scope>NUCLEOTIDE SEQUENCE [LARGE SCALE GENOMIC DNA]</scope>
    <source>
        <strain evidence="2 3">TR4</strain>
    </source>
</reference>
<evidence type="ECO:0000313" key="3">
    <source>
        <dbReference type="Proteomes" id="UP000321331"/>
    </source>
</evidence>
<comment type="caution">
    <text evidence="2">The sequence shown here is derived from an EMBL/GenBank/DDBJ whole genome shotgun (WGS) entry which is preliminary data.</text>
</comment>
<evidence type="ECO:0000256" key="1">
    <source>
        <dbReference type="SAM" id="MobiDB-lite"/>
    </source>
</evidence>
<dbReference type="AlphaFoldDB" id="A0A5C6SAQ6"/>